<evidence type="ECO:0000313" key="3">
    <source>
        <dbReference type="Proteomes" id="UP000008809"/>
    </source>
</evidence>
<dbReference type="HOGENOM" id="CLU_169001_0_0_5"/>
<feature type="chain" id="PRO_5004210593" evidence="1">
    <location>
        <begin position="20"/>
        <end position="112"/>
    </location>
</feature>
<protein>
    <submittedName>
        <fullName evidence="2">Uncharacterized protein</fullName>
    </submittedName>
</protein>
<reference evidence="2 3" key="1">
    <citation type="submission" date="2006-01" db="EMBL/GenBank/DDBJ databases">
        <title>Complete sequence of Rhodopseudomonas palustris HaA2.</title>
        <authorList>
            <consortium name="US DOE Joint Genome Institute"/>
            <person name="Copeland A."/>
            <person name="Lucas S."/>
            <person name="Lapidus A."/>
            <person name="Barry K."/>
            <person name="Detter J.C."/>
            <person name="Glavina T."/>
            <person name="Hammon N."/>
            <person name="Israni S."/>
            <person name="Pitluck S."/>
            <person name="Chain P."/>
            <person name="Malfatti S."/>
            <person name="Shin M."/>
            <person name="Vergez L."/>
            <person name="Schmutz J."/>
            <person name="Larimer F."/>
            <person name="Land M."/>
            <person name="Hauser L."/>
            <person name="Pelletier D.A."/>
            <person name="Kyrpides N."/>
            <person name="Anderson I."/>
            <person name="Oda Y."/>
            <person name="Harwood C.S."/>
            <person name="Richardson P."/>
        </authorList>
    </citation>
    <scope>NUCLEOTIDE SEQUENCE [LARGE SCALE GENOMIC DNA]</scope>
    <source>
        <strain evidence="2 3">HaA2</strain>
    </source>
</reference>
<dbReference type="eggNOG" id="ENOG502ZJQ7">
    <property type="taxonomic scope" value="Bacteria"/>
</dbReference>
<gene>
    <name evidence="2" type="ordered locus">RPB_2928</name>
</gene>
<dbReference type="AlphaFoldDB" id="Q2IVY0"/>
<organism evidence="2 3">
    <name type="scientific">Rhodopseudomonas palustris (strain HaA2)</name>
    <dbReference type="NCBI Taxonomy" id="316058"/>
    <lineage>
        <taxon>Bacteria</taxon>
        <taxon>Pseudomonadati</taxon>
        <taxon>Pseudomonadota</taxon>
        <taxon>Alphaproteobacteria</taxon>
        <taxon>Hyphomicrobiales</taxon>
        <taxon>Nitrobacteraceae</taxon>
        <taxon>Rhodopseudomonas</taxon>
    </lineage>
</organism>
<keyword evidence="3" id="KW-1185">Reference proteome</keyword>
<keyword evidence="1" id="KW-0732">Signal</keyword>
<dbReference type="OrthoDB" id="8141233at2"/>
<dbReference type="EMBL" id="CP000250">
    <property type="protein sequence ID" value="ABD07630.1"/>
    <property type="molecule type" value="Genomic_DNA"/>
</dbReference>
<dbReference type="KEGG" id="rpb:RPB_2928"/>
<sequence>MKFPVLIVALVAAAVIAFVAMNSQREVAPNASTTDPSVSALAPISPVRTLTSSSCASDGCPVSCESGEILLSAICISGSKGRFSDMLRVEQDKMTATCGNKAGSILVYCGRP</sequence>
<evidence type="ECO:0000256" key="1">
    <source>
        <dbReference type="SAM" id="SignalP"/>
    </source>
</evidence>
<dbReference type="Proteomes" id="UP000008809">
    <property type="component" value="Chromosome"/>
</dbReference>
<dbReference type="STRING" id="316058.RPB_2928"/>
<evidence type="ECO:0000313" key="2">
    <source>
        <dbReference type="EMBL" id="ABD07630.1"/>
    </source>
</evidence>
<accession>Q2IVY0</accession>
<feature type="signal peptide" evidence="1">
    <location>
        <begin position="1"/>
        <end position="19"/>
    </location>
</feature>
<proteinExistence type="predicted"/>
<name>Q2IVY0_RHOP2</name>